<evidence type="ECO:0000256" key="6">
    <source>
        <dbReference type="SAM" id="Phobius"/>
    </source>
</evidence>
<accession>A0A6N9YGB2</accession>
<protein>
    <submittedName>
        <fullName evidence="8">FtsX-like permease family protein</fullName>
    </submittedName>
</protein>
<feature type="transmembrane region" description="Helical" evidence="6">
    <location>
        <begin position="362"/>
        <end position="384"/>
    </location>
</feature>
<feature type="domain" description="ABC3 transporter permease C-terminal" evidence="7">
    <location>
        <begin position="729"/>
        <end position="840"/>
    </location>
</feature>
<feature type="transmembrane region" description="Helical" evidence="6">
    <location>
        <begin position="437"/>
        <end position="470"/>
    </location>
</feature>
<gene>
    <name evidence="8" type="ORF">G1H11_01835</name>
</gene>
<dbReference type="Proteomes" id="UP000469185">
    <property type="component" value="Unassembled WGS sequence"/>
</dbReference>
<keyword evidence="3 6" id="KW-0812">Transmembrane</keyword>
<organism evidence="8 9">
    <name type="scientific">Phytoactinopolyspora alkaliphila</name>
    <dbReference type="NCBI Taxonomy" id="1783498"/>
    <lineage>
        <taxon>Bacteria</taxon>
        <taxon>Bacillati</taxon>
        <taxon>Actinomycetota</taxon>
        <taxon>Actinomycetes</taxon>
        <taxon>Jiangellales</taxon>
        <taxon>Jiangellaceae</taxon>
        <taxon>Phytoactinopolyspora</taxon>
    </lineage>
</organism>
<dbReference type="PANTHER" id="PTHR30287">
    <property type="entry name" value="MEMBRANE COMPONENT OF PREDICTED ABC SUPERFAMILY METABOLITE UPTAKE TRANSPORTER"/>
    <property type="match status" value="1"/>
</dbReference>
<feature type="transmembrane region" description="Helical" evidence="6">
    <location>
        <begin position="265"/>
        <end position="290"/>
    </location>
</feature>
<feature type="transmembrane region" description="Helical" evidence="6">
    <location>
        <begin position="320"/>
        <end position="342"/>
    </location>
</feature>
<evidence type="ECO:0000256" key="1">
    <source>
        <dbReference type="ARBA" id="ARBA00004651"/>
    </source>
</evidence>
<dbReference type="PANTHER" id="PTHR30287:SF1">
    <property type="entry name" value="INNER MEMBRANE PROTEIN"/>
    <property type="match status" value="1"/>
</dbReference>
<dbReference type="InterPro" id="IPR038766">
    <property type="entry name" value="Membrane_comp_ABC_pdt"/>
</dbReference>
<dbReference type="GO" id="GO:0005886">
    <property type="term" value="C:plasma membrane"/>
    <property type="evidence" value="ECO:0007669"/>
    <property type="project" value="UniProtKB-SubCell"/>
</dbReference>
<dbReference type="EMBL" id="JAAGOB010000001">
    <property type="protein sequence ID" value="NED94046.1"/>
    <property type="molecule type" value="Genomic_DNA"/>
</dbReference>
<sequence>MRDIARATVRDRKAGFAGVFIAVLLASMLVTALGTLMESGIRGGVPPQRYAGATVVVGGAQTIPVVEDVDTHLSERVRLPAEIVDDIGALPGVESAAGDISIPVTVIAGGRPVAASGDRMSFGHGWSSAALAPFTVRSGAEPTDADDVVLTSDLAARARVGVGDRIDVAVGSVPHAYTVTGIATAAEEENLREEALFFTDQRADELSADPGQVDAVGVIARPGVSPDQLAAQVETALAGRDVRTYTGDQRADAEFLDVGRARTELVLLTGSFAGTSIMIAMFVVASTLTLSVQQRRREFALLRAVAATPRQIHRLIGSEILYVAGVAAVTGTAPGFILAHLMKAGFAAGGLLPDDFGLAFSPIPAVASVLLCLGSARIAGWIAARKPARTSPTEALGQAAVEPAGLSRTRMTFGWLLGALGLASSTLPVFLPGSAALAGAAGSVLLLVIAVALLGPSLMAAATAALAVPLRRVSSTAGYLAAANTQANSRRLAAAVTPLILAIAIVSVQLFAQSTVSAAAGEQSARGVVADFVVTSSGAGLSHEVTEAVAGIDQVAAATPVVRGSVLVRYREFGETTKAPFSAQGIEPDGLEYTLDLDVRQGTLGDLREGRVAVSQLAADTFGVGIGDSVDMTLGDGTEHRPTVAAIYGRGLGFGDVTLPRDVLAAHTTTGLDSSILVGAVGSADAEPLGTALRQLTETFPELLVADAAALAVAGQDDRDAESWTGAIALLVLFGYLAVSVVNTLVMATAERGREFALLQLVGAARRQVERMMWAEVLIIVVIAAAIGTLVSVPPLAAFSLGMTESALPAIPVATYAVIIGVTALLAAVSIGIPTRTALRAAPVRAAAARE</sequence>
<reference evidence="8 9" key="1">
    <citation type="submission" date="2020-02" db="EMBL/GenBank/DDBJ databases">
        <authorList>
            <person name="Li X.-J."/>
            <person name="Feng X.-M."/>
        </authorList>
    </citation>
    <scope>NUCLEOTIDE SEQUENCE [LARGE SCALE GENOMIC DNA]</scope>
    <source>
        <strain evidence="8 9">CGMCC 4.7225</strain>
    </source>
</reference>
<dbReference type="Pfam" id="PF02687">
    <property type="entry name" value="FtsX"/>
    <property type="match status" value="2"/>
</dbReference>
<evidence type="ECO:0000256" key="5">
    <source>
        <dbReference type="ARBA" id="ARBA00023136"/>
    </source>
</evidence>
<evidence type="ECO:0000256" key="4">
    <source>
        <dbReference type="ARBA" id="ARBA00022989"/>
    </source>
</evidence>
<dbReference type="AlphaFoldDB" id="A0A6N9YGB2"/>
<keyword evidence="5 6" id="KW-0472">Membrane</keyword>
<keyword evidence="4 6" id="KW-1133">Transmembrane helix</keyword>
<evidence type="ECO:0000256" key="2">
    <source>
        <dbReference type="ARBA" id="ARBA00022475"/>
    </source>
</evidence>
<dbReference type="RefSeq" id="WP_163815447.1">
    <property type="nucleotide sequence ID" value="NZ_JAAGOB010000001.1"/>
</dbReference>
<feature type="transmembrane region" description="Helical" evidence="6">
    <location>
        <begin position="773"/>
        <end position="793"/>
    </location>
</feature>
<keyword evidence="2" id="KW-1003">Cell membrane</keyword>
<feature type="transmembrane region" description="Helical" evidence="6">
    <location>
        <begin position="813"/>
        <end position="833"/>
    </location>
</feature>
<comment type="subcellular location">
    <subcellularLocation>
        <location evidence="1">Cell membrane</location>
        <topology evidence="1">Multi-pass membrane protein</topology>
    </subcellularLocation>
</comment>
<keyword evidence="9" id="KW-1185">Reference proteome</keyword>
<feature type="domain" description="ABC3 transporter permease C-terminal" evidence="7">
    <location>
        <begin position="271"/>
        <end position="392"/>
    </location>
</feature>
<evidence type="ECO:0000313" key="9">
    <source>
        <dbReference type="Proteomes" id="UP000469185"/>
    </source>
</evidence>
<evidence type="ECO:0000256" key="3">
    <source>
        <dbReference type="ARBA" id="ARBA00022692"/>
    </source>
</evidence>
<name>A0A6N9YGB2_9ACTN</name>
<dbReference type="InterPro" id="IPR003838">
    <property type="entry name" value="ABC3_permease_C"/>
</dbReference>
<feature type="transmembrane region" description="Helical" evidence="6">
    <location>
        <begin position="413"/>
        <end position="431"/>
    </location>
</feature>
<comment type="caution">
    <text evidence="8">The sequence shown here is derived from an EMBL/GenBank/DDBJ whole genome shotgun (WGS) entry which is preliminary data.</text>
</comment>
<evidence type="ECO:0000259" key="7">
    <source>
        <dbReference type="Pfam" id="PF02687"/>
    </source>
</evidence>
<feature type="transmembrane region" description="Helical" evidence="6">
    <location>
        <begin position="724"/>
        <end position="746"/>
    </location>
</feature>
<evidence type="ECO:0000313" key="8">
    <source>
        <dbReference type="EMBL" id="NED94046.1"/>
    </source>
</evidence>
<proteinExistence type="predicted"/>
<feature type="transmembrane region" description="Helical" evidence="6">
    <location>
        <begin position="491"/>
        <end position="512"/>
    </location>
</feature>